<organism evidence="2 4">
    <name type="scientific">Priestia megaterium</name>
    <name type="common">Bacillus megaterium</name>
    <dbReference type="NCBI Taxonomy" id="1404"/>
    <lineage>
        <taxon>Bacteria</taxon>
        <taxon>Bacillati</taxon>
        <taxon>Bacillota</taxon>
        <taxon>Bacilli</taxon>
        <taxon>Bacillales</taxon>
        <taxon>Bacillaceae</taxon>
        <taxon>Priestia</taxon>
    </lineage>
</organism>
<reference evidence="1 6" key="3">
    <citation type="submission" date="2023-02" db="EMBL/GenBank/DDBJ databases">
        <authorList>
            <person name="Olszewska D."/>
        </authorList>
    </citation>
    <scope>NUCLEOTIDE SEQUENCE [LARGE SCALE GENOMIC DNA]</scope>
    <source>
        <strain evidence="1 6">FDU301</strain>
    </source>
</reference>
<dbReference type="RefSeq" id="WP_034275938.1">
    <property type="nucleotide sequence ID" value="NZ_CAKKMH010000023.1"/>
</dbReference>
<gene>
    <name evidence="2" type="ORF">CN497_11225</name>
    <name evidence="3" type="ORF">FDZ14_17575</name>
    <name evidence="1" type="ORF">PVE99_31425</name>
</gene>
<reference evidence="2 4" key="1">
    <citation type="submission" date="2017-09" db="EMBL/GenBank/DDBJ databases">
        <title>Large-scale bioinformatics analysis of Bacillus genomes uncovers conserved roles of natural products in bacterial physiology.</title>
        <authorList>
            <consortium name="Agbiome Team Llc"/>
            <person name="Bleich R.M."/>
            <person name="Kirk G.J."/>
            <person name="Santa Maria K.C."/>
            <person name="Allen S.E."/>
            <person name="Farag S."/>
            <person name="Shank E.A."/>
            <person name="Bowers A."/>
        </authorList>
    </citation>
    <scope>NUCLEOTIDE SEQUENCE [LARGE SCALE GENOMIC DNA]</scope>
    <source>
        <strain evidence="2 4">AFS003013</strain>
    </source>
</reference>
<dbReference type="EMBL" id="NTYW01000009">
    <property type="protein sequence ID" value="PES39532.1"/>
    <property type="molecule type" value="Genomic_DNA"/>
</dbReference>
<dbReference type="Proteomes" id="UP001213771">
    <property type="component" value="Unassembled WGS sequence"/>
</dbReference>
<evidence type="ECO:0000313" key="3">
    <source>
        <dbReference type="EMBL" id="QJX77912.1"/>
    </source>
</evidence>
<evidence type="ECO:0000313" key="2">
    <source>
        <dbReference type="EMBL" id="PES39532.1"/>
    </source>
</evidence>
<dbReference type="EMBL" id="JARAOX010000247">
    <property type="protein sequence ID" value="MDD9786872.1"/>
    <property type="molecule type" value="Genomic_DNA"/>
</dbReference>
<evidence type="ECO:0000313" key="1">
    <source>
        <dbReference type="EMBL" id="MDD9786872.1"/>
    </source>
</evidence>
<name>A0A269VW22_PRIMG</name>
<sequence>MKKLIIKFTNLNVTYISTNSGIFTGENTQSDWQVNWKSNTGFGEIIGYNNFASQIVNIINDNDVVDSYFSENIDVNNAPVTQS</sequence>
<evidence type="ECO:0000313" key="6">
    <source>
        <dbReference type="Proteomes" id="UP001213771"/>
    </source>
</evidence>
<dbReference type="Proteomes" id="UP000220341">
    <property type="component" value="Unassembled WGS sequence"/>
</dbReference>
<accession>A0A269VW22</accession>
<dbReference type="EMBL" id="CP045272">
    <property type="protein sequence ID" value="QJX77912.1"/>
    <property type="molecule type" value="Genomic_DNA"/>
</dbReference>
<dbReference type="AlphaFoldDB" id="A0A269VW22"/>
<dbReference type="Proteomes" id="UP000501076">
    <property type="component" value="Chromosome"/>
</dbReference>
<protein>
    <submittedName>
        <fullName evidence="2">Uncharacterized protein</fullName>
    </submittedName>
</protein>
<proteinExistence type="predicted"/>
<reference evidence="3 5" key="2">
    <citation type="submission" date="2019-10" db="EMBL/GenBank/DDBJ databases">
        <title>Complete genome sequences for adaption low water activity.</title>
        <authorList>
            <person name="Zhao L."/>
            <person name="Zhong J."/>
        </authorList>
    </citation>
    <scope>NUCLEOTIDE SEQUENCE [LARGE SCALE GENOMIC DNA]</scope>
    <source>
        <strain evidence="3 5">FDU301</strain>
    </source>
</reference>
<evidence type="ECO:0000313" key="5">
    <source>
        <dbReference type="Proteomes" id="UP000501076"/>
    </source>
</evidence>
<evidence type="ECO:0000313" key="4">
    <source>
        <dbReference type="Proteomes" id="UP000220341"/>
    </source>
</evidence>